<protein>
    <recommendedName>
        <fullName evidence="6">Small ribosomal subunit protein bS18c</fullName>
    </recommendedName>
</protein>
<evidence type="ECO:0000256" key="4">
    <source>
        <dbReference type="ARBA" id="ARBA00022980"/>
    </source>
</evidence>
<dbReference type="GO" id="GO:0005763">
    <property type="term" value="C:mitochondrial small ribosomal subunit"/>
    <property type="evidence" value="ECO:0007669"/>
    <property type="project" value="TreeGrafter"/>
</dbReference>
<dbReference type="GO" id="GO:0006412">
    <property type="term" value="P:translation"/>
    <property type="evidence" value="ECO:0007669"/>
    <property type="project" value="InterPro"/>
</dbReference>
<name>A0A2P0QHH2_CHLFS</name>
<dbReference type="GO" id="GO:0070181">
    <property type="term" value="F:small ribosomal subunit rRNA binding"/>
    <property type="evidence" value="ECO:0007669"/>
    <property type="project" value="TreeGrafter"/>
</dbReference>
<dbReference type="NCBIfam" id="TIGR00165">
    <property type="entry name" value="S18"/>
    <property type="match status" value="1"/>
</dbReference>
<dbReference type="SUPFAM" id="SSF46911">
    <property type="entry name" value="Ribosomal protein S18"/>
    <property type="match status" value="1"/>
</dbReference>
<dbReference type="Pfam" id="PF01084">
    <property type="entry name" value="Ribosomal_S18"/>
    <property type="match status" value="1"/>
</dbReference>
<gene>
    <name evidence="9" type="primary">rps18</name>
</gene>
<dbReference type="EMBL" id="KY819064">
    <property type="protein sequence ID" value="ARO74210.1"/>
    <property type="molecule type" value="Genomic_DNA"/>
</dbReference>
<dbReference type="PRINTS" id="PR00974">
    <property type="entry name" value="RIBOSOMALS18"/>
</dbReference>
<feature type="region of interest" description="Disordered" evidence="8">
    <location>
        <begin position="73"/>
        <end position="113"/>
    </location>
</feature>
<dbReference type="RefSeq" id="YP_009472579.1">
    <property type="nucleotide sequence ID" value="NC_037364.1"/>
</dbReference>
<dbReference type="AlphaFoldDB" id="A0A2P0QHH2"/>
<evidence type="ECO:0000256" key="3">
    <source>
        <dbReference type="ARBA" id="ARBA00022884"/>
    </source>
</evidence>
<reference evidence="9" key="1">
    <citation type="submission" date="2017-03" db="EMBL/GenBank/DDBJ databases">
        <title>Chloroplast genome evolution in siphonous green algae.</title>
        <authorList>
            <person name="Cremen M.C."/>
            <person name="Marcelino V.R."/>
            <person name="Verbruggen H."/>
        </authorList>
    </citation>
    <scope>NUCLEOTIDE SEQUENCE</scope>
</reference>
<proteinExistence type="inferred from homology"/>
<geneLocation type="chloroplast" evidence="9"/>
<dbReference type="InterPro" id="IPR036870">
    <property type="entry name" value="Ribosomal_bS18_sf"/>
</dbReference>
<dbReference type="GeneID" id="36489579"/>
<evidence type="ECO:0000256" key="7">
    <source>
        <dbReference type="RuleBase" id="RU003910"/>
    </source>
</evidence>
<keyword evidence="5 7" id="KW-0687">Ribonucleoprotein</keyword>
<organism evidence="9">
    <name type="scientific">Chlorodesmis fastigiata</name>
    <name type="common">Turtle weed</name>
    <name type="synonym">Vaucheria fastigiata</name>
    <dbReference type="NCBI Taxonomy" id="189431"/>
    <lineage>
        <taxon>Eukaryota</taxon>
        <taxon>Viridiplantae</taxon>
        <taxon>Chlorophyta</taxon>
        <taxon>core chlorophytes</taxon>
        <taxon>Ulvophyceae</taxon>
        <taxon>TCBD clade</taxon>
        <taxon>Bryopsidales</taxon>
        <taxon>Halimedineae</taxon>
        <taxon>Halimedaceae</taxon>
        <taxon>Udoteae</taxon>
        <taxon>Chlorodesmis</taxon>
    </lineage>
</organism>
<comment type="subunit">
    <text evidence="2">Part of the 30S ribosomal subunit.</text>
</comment>
<evidence type="ECO:0000256" key="1">
    <source>
        <dbReference type="ARBA" id="ARBA00005589"/>
    </source>
</evidence>
<keyword evidence="9" id="KW-0150">Chloroplast</keyword>
<accession>A0A2P0QHH2</accession>
<evidence type="ECO:0000256" key="8">
    <source>
        <dbReference type="SAM" id="MobiDB-lite"/>
    </source>
</evidence>
<evidence type="ECO:0000313" key="9">
    <source>
        <dbReference type="EMBL" id="ARO74210.1"/>
    </source>
</evidence>
<evidence type="ECO:0000256" key="6">
    <source>
        <dbReference type="ARBA" id="ARBA00035266"/>
    </source>
</evidence>
<dbReference type="PANTHER" id="PTHR13479:SF40">
    <property type="entry name" value="SMALL RIBOSOMAL SUBUNIT PROTEIN BS18M"/>
    <property type="match status" value="1"/>
</dbReference>
<sequence>MQQFQFSYKRFLLLYSYIKVSGKIIPKRFNNLKTKKQRKVSKAIKNARILSFLPFFPGHGGYFIKNYKPKVEPKVEPKSKPKFKPKPELQSKPKVELQSKFKLKPKPENQRLN</sequence>
<keyword evidence="9" id="KW-0934">Plastid</keyword>
<dbReference type="Gene3D" id="4.10.640.10">
    <property type="entry name" value="Ribosomal protein S18"/>
    <property type="match status" value="1"/>
</dbReference>
<evidence type="ECO:0000256" key="2">
    <source>
        <dbReference type="ARBA" id="ARBA00011458"/>
    </source>
</evidence>
<dbReference type="GO" id="GO:0003735">
    <property type="term" value="F:structural constituent of ribosome"/>
    <property type="evidence" value="ECO:0007669"/>
    <property type="project" value="InterPro"/>
</dbReference>
<keyword evidence="4 7" id="KW-0689">Ribosomal protein</keyword>
<dbReference type="PANTHER" id="PTHR13479">
    <property type="entry name" value="30S RIBOSOMAL PROTEIN S18"/>
    <property type="match status" value="1"/>
</dbReference>
<dbReference type="InterPro" id="IPR001648">
    <property type="entry name" value="Ribosomal_bS18"/>
</dbReference>
<evidence type="ECO:0000256" key="5">
    <source>
        <dbReference type="ARBA" id="ARBA00023274"/>
    </source>
</evidence>
<keyword evidence="3" id="KW-0694">RNA-binding</keyword>
<comment type="similarity">
    <text evidence="1 7">Belongs to the bacterial ribosomal protein bS18 family.</text>
</comment>